<protein>
    <submittedName>
        <fullName evidence="2">Uncharacterized protein</fullName>
    </submittedName>
</protein>
<dbReference type="EMBL" id="BLXT01000976">
    <property type="protein sequence ID" value="GFN82166.1"/>
    <property type="molecule type" value="Genomic_DNA"/>
</dbReference>
<gene>
    <name evidence="2" type="ORF">PoB_000867200</name>
</gene>
<evidence type="ECO:0000256" key="1">
    <source>
        <dbReference type="SAM" id="MobiDB-lite"/>
    </source>
</evidence>
<evidence type="ECO:0000313" key="2">
    <source>
        <dbReference type="EMBL" id="GFN82166.1"/>
    </source>
</evidence>
<accession>A0AAV3YIG8</accession>
<name>A0AAV3YIG8_9GAST</name>
<sequence length="100" mass="11229">MQRRKSNIQSQYGSAQCTSTRQPGFNYRVGQLKICSAIGALHLQWLVWFLCSQAFGFSVRPGRRWRGSNPGSLATVPPTPRLTVVFATIVMNESTQKQLK</sequence>
<proteinExistence type="predicted"/>
<reference evidence="2 3" key="1">
    <citation type="journal article" date="2021" name="Elife">
        <title>Chloroplast acquisition without the gene transfer in kleptoplastic sea slugs, Plakobranchus ocellatus.</title>
        <authorList>
            <person name="Maeda T."/>
            <person name="Takahashi S."/>
            <person name="Yoshida T."/>
            <person name="Shimamura S."/>
            <person name="Takaki Y."/>
            <person name="Nagai Y."/>
            <person name="Toyoda A."/>
            <person name="Suzuki Y."/>
            <person name="Arimoto A."/>
            <person name="Ishii H."/>
            <person name="Satoh N."/>
            <person name="Nishiyama T."/>
            <person name="Hasebe M."/>
            <person name="Maruyama T."/>
            <person name="Minagawa J."/>
            <person name="Obokata J."/>
            <person name="Shigenobu S."/>
        </authorList>
    </citation>
    <scope>NUCLEOTIDE SEQUENCE [LARGE SCALE GENOMIC DNA]</scope>
</reference>
<dbReference type="Proteomes" id="UP000735302">
    <property type="component" value="Unassembled WGS sequence"/>
</dbReference>
<evidence type="ECO:0000313" key="3">
    <source>
        <dbReference type="Proteomes" id="UP000735302"/>
    </source>
</evidence>
<comment type="caution">
    <text evidence="2">The sequence shown here is derived from an EMBL/GenBank/DDBJ whole genome shotgun (WGS) entry which is preliminary data.</text>
</comment>
<feature type="compositionally biased region" description="Polar residues" evidence="1">
    <location>
        <begin position="7"/>
        <end position="23"/>
    </location>
</feature>
<feature type="region of interest" description="Disordered" evidence="1">
    <location>
        <begin position="1"/>
        <end position="23"/>
    </location>
</feature>
<organism evidence="2 3">
    <name type="scientific">Plakobranchus ocellatus</name>
    <dbReference type="NCBI Taxonomy" id="259542"/>
    <lineage>
        <taxon>Eukaryota</taxon>
        <taxon>Metazoa</taxon>
        <taxon>Spiralia</taxon>
        <taxon>Lophotrochozoa</taxon>
        <taxon>Mollusca</taxon>
        <taxon>Gastropoda</taxon>
        <taxon>Heterobranchia</taxon>
        <taxon>Euthyneura</taxon>
        <taxon>Panpulmonata</taxon>
        <taxon>Sacoglossa</taxon>
        <taxon>Placobranchoidea</taxon>
        <taxon>Plakobranchidae</taxon>
        <taxon>Plakobranchus</taxon>
    </lineage>
</organism>
<dbReference type="AlphaFoldDB" id="A0AAV3YIG8"/>
<keyword evidence="3" id="KW-1185">Reference proteome</keyword>